<sequence>MSKRDDSTKTDANEPLIVKHGNPKAEEIIKGPPHPVKRNKSRKYTIAVLPHVYLRLLLFFQDEFCLWSQRLLSNQIAGRQHIRPCSNDYKYSLNIGMLQPPLICLLESHHVGI</sequence>
<evidence type="ECO:0000313" key="2">
    <source>
        <dbReference type="Proteomes" id="UP000410492"/>
    </source>
</evidence>
<proteinExistence type="predicted"/>
<dbReference type="AlphaFoldDB" id="A0A653D2M3"/>
<organism evidence="1 2">
    <name type="scientific">Callosobruchus maculatus</name>
    <name type="common">Southern cowpea weevil</name>
    <name type="synonym">Pulse bruchid</name>
    <dbReference type="NCBI Taxonomy" id="64391"/>
    <lineage>
        <taxon>Eukaryota</taxon>
        <taxon>Metazoa</taxon>
        <taxon>Ecdysozoa</taxon>
        <taxon>Arthropoda</taxon>
        <taxon>Hexapoda</taxon>
        <taxon>Insecta</taxon>
        <taxon>Pterygota</taxon>
        <taxon>Neoptera</taxon>
        <taxon>Endopterygota</taxon>
        <taxon>Coleoptera</taxon>
        <taxon>Polyphaga</taxon>
        <taxon>Cucujiformia</taxon>
        <taxon>Chrysomeloidea</taxon>
        <taxon>Chrysomelidae</taxon>
        <taxon>Bruchinae</taxon>
        <taxon>Bruchini</taxon>
        <taxon>Callosobruchus</taxon>
    </lineage>
</organism>
<protein>
    <submittedName>
        <fullName evidence="1">Uncharacterized protein</fullName>
    </submittedName>
</protein>
<name>A0A653D2M3_CALMS</name>
<reference evidence="1 2" key="1">
    <citation type="submission" date="2019-01" db="EMBL/GenBank/DDBJ databases">
        <authorList>
            <person name="Sayadi A."/>
        </authorList>
    </citation>
    <scope>NUCLEOTIDE SEQUENCE [LARGE SCALE GENOMIC DNA]</scope>
</reference>
<evidence type="ECO:0000313" key="1">
    <source>
        <dbReference type="EMBL" id="VEN54428.1"/>
    </source>
</evidence>
<dbReference type="EMBL" id="CAACVG010009876">
    <property type="protein sequence ID" value="VEN54428.1"/>
    <property type="molecule type" value="Genomic_DNA"/>
</dbReference>
<gene>
    <name evidence="1" type="ORF">CALMAC_LOCUS13905</name>
</gene>
<feature type="non-terminal residue" evidence="1">
    <location>
        <position position="113"/>
    </location>
</feature>
<keyword evidence="2" id="KW-1185">Reference proteome</keyword>
<accession>A0A653D2M3</accession>
<dbReference type="Proteomes" id="UP000410492">
    <property type="component" value="Unassembled WGS sequence"/>
</dbReference>